<feature type="chain" id="PRO_5047534668" description="Lipoprotein" evidence="2">
    <location>
        <begin position="24"/>
        <end position="571"/>
    </location>
</feature>
<dbReference type="Proteomes" id="UP001302274">
    <property type="component" value="Unassembled WGS sequence"/>
</dbReference>
<feature type="compositionally biased region" description="Polar residues" evidence="1">
    <location>
        <begin position="548"/>
        <end position="560"/>
    </location>
</feature>
<gene>
    <name evidence="3" type="ORF">SHI21_19840</name>
</gene>
<evidence type="ECO:0000313" key="3">
    <source>
        <dbReference type="EMBL" id="MEA9358498.1"/>
    </source>
</evidence>
<reference evidence="3 4" key="1">
    <citation type="submission" date="2023-11" db="EMBL/GenBank/DDBJ databases">
        <title>A Novel Polar Bacteriovorax (B. antarcticus) Isolated from the Biocrust in Antarctica.</title>
        <authorList>
            <person name="Mun W."/>
            <person name="Choi S.Y."/>
            <person name="Mitchell R.J."/>
        </authorList>
    </citation>
    <scope>NUCLEOTIDE SEQUENCE [LARGE SCALE GENOMIC DNA]</scope>
    <source>
        <strain evidence="3 4">PP10</strain>
    </source>
</reference>
<evidence type="ECO:0000256" key="2">
    <source>
        <dbReference type="SAM" id="SignalP"/>
    </source>
</evidence>
<dbReference type="PROSITE" id="PS51257">
    <property type="entry name" value="PROKAR_LIPOPROTEIN"/>
    <property type="match status" value="1"/>
</dbReference>
<dbReference type="EMBL" id="JAYGJQ010000003">
    <property type="protein sequence ID" value="MEA9358498.1"/>
    <property type="molecule type" value="Genomic_DNA"/>
</dbReference>
<feature type="region of interest" description="Disordered" evidence="1">
    <location>
        <begin position="548"/>
        <end position="571"/>
    </location>
</feature>
<proteinExistence type="predicted"/>
<organism evidence="3 4">
    <name type="scientific">Bacteriovorax antarcticus</name>
    <dbReference type="NCBI Taxonomy" id="3088717"/>
    <lineage>
        <taxon>Bacteria</taxon>
        <taxon>Pseudomonadati</taxon>
        <taxon>Bdellovibrionota</taxon>
        <taxon>Bacteriovoracia</taxon>
        <taxon>Bacteriovoracales</taxon>
        <taxon>Bacteriovoracaceae</taxon>
        <taxon>Bacteriovorax</taxon>
    </lineage>
</organism>
<evidence type="ECO:0000313" key="4">
    <source>
        <dbReference type="Proteomes" id="UP001302274"/>
    </source>
</evidence>
<sequence length="571" mass="61607">MFKIKGLHTILSTLSIAAMMVVASSCIGDASVAKKRGVVKDFSVVDGNEEGCGATYLNYTSPYDTCTSSCSAGSATVAGFHLATTAELAKVKTDLVTDGNTALLTIVNGSANLCMPDVTVETRPTNAIDIKSDFCSCINGKSDIINNCDAFCALKTPSDQPILYVNTLMGTEIALNTKLGNLHNWCTVQLADDDTNPNCSVVATDGLNTITLPANTTAGSNSFNVNILSLAVNRTWILKLVETKTGSGAQSKEFQINRQVQKTDSNDVLGALKTTPISQYTCMTYGGKVDASGNIIRTTFARIFYYFASNEDPAPVAPSVGSNQSQIVCHDEQLHPGADSALYPRMELIPTSFAMWDKSDTRFVALPVNNNKLTINKILSDRLSAEYNMNGVDIDLFRLVSYPNRPSTATTTTSTTIPLGYIMVPFTETGTGKTYCPGPTEFTGNQPLLNLLGEYMDQTEGIYLAEKQAETFLDGSTPKTLYGTMFVRESTLKSYGFYIENGLKIRANTASMNTKTIYYYWPTSTTADPLTEGGRKLFTVRAPNTLNGNVPTGQPTNVQTSDKRIGCVPKS</sequence>
<keyword evidence="4" id="KW-1185">Reference proteome</keyword>
<evidence type="ECO:0000256" key="1">
    <source>
        <dbReference type="SAM" id="MobiDB-lite"/>
    </source>
</evidence>
<comment type="caution">
    <text evidence="3">The sequence shown here is derived from an EMBL/GenBank/DDBJ whole genome shotgun (WGS) entry which is preliminary data.</text>
</comment>
<name>A0ABU5VZK0_9BACT</name>
<feature type="signal peptide" evidence="2">
    <location>
        <begin position="1"/>
        <end position="23"/>
    </location>
</feature>
<dbReference type="RefSeq" id="WP_323578926.1">
    <property type="nucleotide sequence ID" value="NZ_JAYGJQ010000003.1"/>
</dbReference>
<accession>A0ABU5VZK0</accession>
<keyword evidence="2" id="KW-0732">Signal</keyword>
<protein>
    <recommendedName>
        <fullName evidence="5">Lipoprotein</fullName>
    </recommendedName>
</protein>
<evidence type="ECO:0008006" key="5">
    <source>
        <dbReference type="Google" id="ProtNLM"/>
    </source>
</evidence>